<feature type="region of interest" description="Disordered" evidence="3">
    <location>
        <begin position="202"/>
        <end position="267"/>
    </location>
</feature>
<comment type="subcellular location">
    <subcellularLocation>
        <location evidence="1">Nucleus</location>
    </subcellularLocation>
</comment>
<keyword evidence="2" id="KW-0539">Nucleus</keyword>
<proteinExistence type="predicted"/>
<evidence type="ECO:0000256" key="3">
    <source>
        <dbReference type="SAM" id="MobiDB-lite"/>
    </source>
</evidence>
<dbReference type="PANTHER" id="PTHR15074">
    <property type="entry name" value="METHYL-CPG-BINDING PROTEIN"/>
    <property type="match status" value="1"/>
</dbReference>
<comment type="caution">
    <text evidence="4">The sequence shown here is derived from an EMBL/GenBank/DDBJ whole genome shotgun (WGS) entry which is preliminary data.</text>
</comment>
<dbReference type="PANTHER" id="PTHR15074:SF0">
    <property type="entry name" value="METHYL-CPG-BINDING DOMAIN PROTEIN 4-LIKE PROTEIN"/>
    <property type="match status" value="1"/>
</dbReference>
<dbReference type="Proteomes" id="UP000664859">
    <property type="component" value="Unassembled WGS sequence"/>
</dbReference>
<dbReference type="OrthoDB" id="205585at2759"/>
<dbReference type="AlphaFoldDB" id="A0A835ZF17"/>
<dbReference type="SUPFAM" id="SSF48150">
    <property type="entry name" value="DNA-glycosylase"/>
    <property type="match status" value="1"/>
</dbReference>
<keyword evidence="5" id="KW-1185">Reference proteome</keyword>
<dbReference type="GO" id="GO:0005634">
    <property type="term" value="C:nucleus"/>
    <property type="evidence" value="ECO:0007669"/>
    <property type="project" value="UniProtKB-SubCell"/>
</dbReference>
<dbReference type="GO" id="GO:0003677">
    <property type="term" value="F:DNA binding"/>
    <property type="evidence" value="ECO:0007669"/>
    <property type="project" value="InterPro"/>
</dbReference>
<dbReference type="GO" id="GO:0003824">
    <property type="term" value="F:catalytic activity"/>
    <property type="evidence" value="ECO:0007669"/>
    <property type="project" value="InterPro"/>
</dbReference>
<protein>
    <recommendedName>
        <fullName evidence="6">HhH-GPD domain-containing protein</fullName>
    </recommendedName>
</protein>
<evidence type="ECO:0008006" key="6">
    <source>
        <dbReference type="Google" id="ProtNLM"/>
    </source>
</evidence>
<dbReference type="InterPro" id="IPR045138">
    <property type="entry name" value="MeCP2/MBD4"/>
</dbReference>
<sequence length="267" mass="27941">MTTELCYTVPTAAFGDVCLQRDAGPDGAAPKPWSAYYLRRVSHVAARPPLSPLDLVQERHARNAFTLLASVQLCSRTSGGALVRGVIDAFMELYPTPQSVLSADAAALRALLLPLGLNRERTLARFALEFATKPWRDPSELHGCGKLAADSWRIFCLGQLSRCARDAQADPALRAYCRAMASYDEEGAGSATAAAAPAAAARRKRAGGGGSGGARKRGSSVKRGGAEGSAPMGRRSPRLVSAAGGPLATADVAVTGKARGGQKRSRH</sequence>
<evidence type="ECO:0000313" key="5">
    <source>
        <dbReference type="Proteomes" id="UP000664859"/>
    </source>
</evidence>
<dbReference type="GO" id="GO:0006281">
    <property type="term" value="P:DNA repair"/>
    <property type="evidence" value="ECO:0007669"/>
    <property type="project" value="InterPro"/>
</dbReference>
<dbReference type="EMBL" id="JAFCMP010000055">
    <property type="protein sequence ID" value="KAG5189244.1"/>
    <property type="molecule type" value="Genomic_DNA"/>
</dbReference>
<dbReference type="Gene3D" id="1.10.340.30">
    <property type="entry name" value="Hypothetical protein, domain 2"/>
    <property type="match status" value="1"/>
</dbReference>
<dbReference type="InterPro" id="IPR011257">
    <property type="entry name" value="DNA_glycosylase"/>
</dbReference>
<reference evidence="4" key="1">
    <citation type="submission" date="2021-02" db="EMBL/GenBank/DDBJ databases">
        <title>First Annotated Genome of the Yellow-green Alga Tribonema minus.</title>
        <authorList>
            <person name="Mahan K.M."/>
        </authorList>
    </citation>
    <scope>NUCLEOTIDE SEQUENCE</scope>
    <source>
        <strain evidence="4">UTEX B ZZ1240</strain>
    </source>
</reference>
<evidence type="ECO:0000256" key="2">
    <source>
        <dbReference type="ARBA" id="ARBA00023242"/>
    </source>
</evidence>
<evidence type="ECO:0000256" key="1">
    <source>
        <dbReference type="ARBA" id="ARBA00004123"/>
    </source>
</evidence>
<accession>A0A835ZF17</accession>
<organism evidence="4 5">
    <name type="scientific">Tribonema minus</name>
    <dbReference type="NCBI Taxonomy" id="303371"/>
    <lineage>
        <taxon>Eukaryota</taxon>
        <taxon>Sar</taxon>
        <taxon>Stramenopiles</taxon>
        <taxon>Ochrophyta</taxon>
        <taxon>PX clade</taxon>
        <taxon>Xanthophyceae</taxon>
        <taxon>Tribonematales</taxon>
        <taxon>Tribonemataceae</taxon>
        <taxon>Tribonema</taxon>
    </lineage>
</organism>
<evidence type="ECO:0000313" key="4">
    <source>
        <dbReference type="EMBL" id="KAG5189244.1"/>
    </source>
</evidence>
<gene>
    <name evidence="4" type="ORF">JKP88DRAFT_302431</name>
</gene>
<name>A0A835ZF17_9STRA</name>